<keyword evidence="2" id="KW-1185">Reference proteome</keyword>
<keyword evidence="1" id="KW-0687">Ribonucleoprotein</keyword>
<comment type="caution">
    <text evidence="1">The sequence shown here is derived from an EMBL/GenBank/DDBJ whole genome shotgun (WGS) entry which is preliminary data.</text>
</comment>
<protein>
    <submittedName>
        <fullName evidence="1">H/ACA ribonucleoprotein complex subunit GAR1</fullName>
    </submittedName>
</protein>
<reference evidence="1 2" key="1">
    <citation type="journal article" date="2019" name="Int. J. Syst. Evol. Microbiol.">
        <title>The Global Catalogue of Microorganisms (GCM) 10K type strain sequencing project: providing services to taxonomists for standard genome sequencing and annotation.</title>
        <authorList>
            <consortium name="The Broad Institute Genomics Platform"/>
            <consortium name="The Broad Institute Genome Sequencing Center for Infectious Disease"/>
            <person name="Wu L."/>
            <person name="Ma J."/>
        </authorList>
    </citation>
    <scope>NUCLEOTIDE SEQUENCE [LARGE SCALE GENOMIC DNA]</scope>
    <source>
        <strain evidence="1 2">XZYJ18</strain>
    </source>
</reference>
<proteinExistence type="predicted"/>
<organism evidence="1 2">
    <name type="scientific">Halorussus aquaticus</name>
    <dbReference type="NCBI Taxonomy" id="2953748"/>
    <lineage>
        <taxon>Archaea</taxon>
        <taxon>Methanobacteriati</taxon>
        <taxon>Methanobacteriota</taxon>
        <taxon>Stenosarchaea group</taxon>
        <taxon>Halobacteria</taxon>
        <taxon>Halobacteriales</taxon>
        <taxon>Haladaptataceae</taxon>
        <taxon>Halorussus</taxon>
    </lineage>
</organism>
<dbReference type="NCBIfam" id="NF009628">
    <property type="entry name" value="PRK13149.1-2"/>
    <property type="match status" value="1"/>
</dbReference>
<dbReference type="Pfam" id="PF04410">
    <property type="entry name" value="Gar1"/>
    <property type="match status" value="1"/>
</dbReference>
<dbReference type="Gene3D" id="2.40.10.230">
    <property type="entry name" value="Probable tRNA pseudouridine synthase domain"/>
    <property type="match status" value="1"/>
</dbReference>
<dbReference type="InterPro" id="IPR007504">
    <property type="entry name" value="H/ACA_rnp_Gar1/Naf1"/>
</dbReference>
<dbReference type="AlphaFoldDB" id="A0ABD5PYE2"/>
<name>A0ABD5PYE2_9EURY</name>
<dbReference type="EMBL" id="JBHSHT010000001">
    <property type="protein sequence ID" value="MFC4823537.1"/>
    <property type="molecule type" value="Genomic_DNA"/>
</dbReference>
<evidence type="ECO:0000313" key="2">
    <source>
        <dbReference type="Proteomes" id="UP001595945"/>
    </source>
</evidence>
<dbReference type="GeneID" id="73045410"/>
<evidence type="ECO:0000313" key="1">
    <source>
        <dbReference type="EMBL" id="MFC4823537.1"/>
    </source>
</evidence>
<dbReference type="GO" id="GO:1990904">
    <property type="term" value="C:ribonucleoprotein complex"/>
    <property type="evidence" value="ECO:0007669"/>
    <property type="project" value="UniProtKB-KW"/>
</dbReference>
<dbReference type="Proteomes" id="UP001595945">
    <property type="component" value="Unassembled WGS sequence"/>
</dbReference>
<dbReference type="RefSeq" id="WP_254266996.1">
    <property type="nucleotide sequence ID" value="NZ_CP100400.1"/>
</dbReference>
<sequence length="75" mass="7902">MEALGEVVRTAQGLAVVRCPDDEPPNVGTQAIDEQLNEVGRVVDVFGPVSRPYAAVSPDDGVALAPLLGKKLYAR</sequence>
<gene>
    <name evidence="1" type="ORF">ACFO9K_04615</name>
</gene>
<dbReference type="InterPro" id="IPR038664">
    <property type="entry name" value="Gar1/Naf1_Cbf5-bd_sf"/>
</dbReference>
<dbReference type="InterPro" id="IPR009000">
    <property type="entry name" value="Transl_B-barrel_sf"/>
</dbReference>
<accession>A0ABD5PYE2</accession>
<dbReference type="SUPFAM" id="SSF50447">
    <property type="entry name" value="Translation proteins"/>
    <property type="match status" value="1"/>
</dbReference>